<sequence>MTDTTLSLTRDQMQADIAAEIGIPLAEVEPDESLVDLGLDSMQVMTLLMKWGEVIPGLEFSLFMEAETFEEWWQIAAEAQAA</sequence>
<keyword evidence="3" id="KW-1185">Reference proteome</keyword>
<dbReference type="InterPro" id="IPR009081">
    <property type="entry name" value="PP-bd_ACP"/>
</dbReference>
<dbReference type="Pfam" id="PF00550">
    <property type="entry name" value="PP-binding"/>
    <property type="match status" value="1"/>
</dbReference>
<dbReference type="SUPFAM" id="SSF47336">
    <property type="entry name" value="ACP-like"/>
    <property type="match status" value="1"/>
</dbReference>
<dbReference type="EMBL" id="WUMU01000010">
    <property type="protein sequence ID" value="MXN18241.1"/>
    <property type="molecule type" value="Genomic_DNA"/>
</dbReference>
<proteinExistence type="predicted"/>
<evidence type="ECO:0000313" key="3">
    <source>
        <dbReference type="Proteomes" id="UP000477911"/>
    </source>
</evidence>
<dbReference type="InterPro" id="IPR036736">
    <property type="entry name" value="ACP-like_sf"/>
</dbReference>
<dbReference type="PROSITE" id="PS50075">
    <property type="entry name" value="CARRIER"/>
    <property type="match status" value="1"/>
</dbReference>
<dbReference type="Proteomes" id="UP000477911">
    <property type="component" value="Unassembled WGS sequence"/>
</dbReference>
<reference evidence="2 3" key="1">
    <citation type="submission" date="2019-12" db="EMBL/GenBank/DDBJ databases">
        <authorList>
            <person name="Li M."/>
        </authorList>
    </citation>
    <scope>NUCLEOTIDE SEQUENCE [LARGE SCALE GENOMIC DNA]</scope>
    <source>
        <strain evidence="2 3">GBMRC 2024</strain>
    </source>
</reference>
<dbReference type="AlphaFoldDB" id="A0A6L7G2I9"/>
<evidence type="ECO:0000313" key="2">
    <source>
        <dbReference type="EMBL" id="MXN18241.1"/>
    </source>
</evidence>
<evidence type="ECO:0000259" key="1">
    <source>
        <dbReference type="PROSITE" id="PS50075"/>
    </source>
</evidence>
<feature type="domain" description="Carrier" evidence="1">
    <location>
        <begin position="4"/>
        <end position="80"/>
    </location>
</feature>
<name>A0A6L7G2I9_9RHOB</name>
<gene>
    <name evidence="2" type="ORF">GR170_10365</name>
</gene>
<accession>A0A6L7G2I9</accession>
<comment type="caution">
    <text evidence="2">The sequence shown here is derived from an EMBL/GenBank/DDBJ whole genome shotgun (WGS) entry which is preliminary data.</text>
</comment>
<protein>
    <submittedName>
        <fullName evidence="2">Phosphopantetheine-binding protein</fullName>
    </submittedName>
</protein>
<dbReference type="Gene3D" id="1.10.1200.10">
    <property type="entry name" value="ACP-like"/>
    <property type="match status" value="1"/>
</dbReference>
<organism evidence="2 3">
    <name type="scientific">Pseudooceanicola albus</name>
    <dbReference type="NCBI Taxonomy" id="2692189"/>
    <lineage>
        <taxon>Bacteria</taxon>
        <taxon>Pseudomonadati</taxon>
        <taxon>Pseudomonadota</taxon>
        <taxon>Alphaproteobacteria</taxon>
        <taxon>Rhodobacterales</taxon>
        <taxon>Paracoccaceae</taxon>
        <taxon>Pseudooceanicola</taxon>
    </lineage>
</organism>
<dbReference type="RefSeq" id="WP_160894364.1">
    <property type="nucleotide sequence ID" value="NZ_WUMU01000010.1"/>
</dbReference>